<sequence>MELLFIPDSFDANILPENDIDTIIVNKANLGLLFFDKRMLYPYKINNLLSINFWLIYFNFFKKTINFFKTYYFI</sequence>
<keyword evidence="1" id="KW-1133">Transmembrane helix</keyword>
<protein>
    <submittedName>
        <fullName evidence="2">Uncharacterized protein</fullName>
    </submittedName>
</protein>
<dbReference type="EMBL" id="FN545258">
    <property type="protein sequence ID" value="CBA75889.1"/>
    <property type="molecule type" value="Genomic_DNA"/>
</dbReference>
<organism evidence="2">
    <name type="scientific">Arsenophonus nasoniae</name>
    <name type="common">son-killer infecting Nasonia vitripennis</name>
    <dbReference type="NCBI Taxonomy" id="638"/>
    <lineage>
        <taxon>Bacteria</taxon>
        <taxon>Pseudomonadati</taxon>
        <taxon>Pseudomonadota</taxon>
        <taxon>Gammaproteobacteria</taxon>
        <taxon>Enterobacterales</taxon>
        <taxon>Morganellaceae</taxon>
        <taxon>Arsenophonus</taxon>
    </lineage>
</organism>
<accession>D2U3H5</accession>
<evidence type="ECO:0000256" key="1">
    <source>
        <dbReference type="SAM" id="Phobius"/>
    </source>
</evidence>
<evidence type="ECO:0000313" key="2">
    <source>
        <dbReference type="EMBL" id="CBA75889.1"/>
    </source>
</evidence>
<reference evidence="2" key="1">
    <citation type="journal article" date="2010" name="Insect Mol. Biol.">
        <title>The draft genome sequence of Arsenophonus nasoniae, son-killer bacterium of Nasonia vitripennis, reveals genes associated with virulence and symbiosis.</title>
        <authorList>
            <person name="Wilkes T."/>
            <person name="Darby A.C."/>
            <person name="Choi J."/>
            <person name="Colborne J.K."/>
            <person name="Werren J.H."/>
            <person name="Hurst G.D.D."/>
        </authorList>
    </citation>
    <scope>NUCLEOTIDE SEQUENCE</scope>
</reference>
<gene>
    <name evidence="2" type="ORF">ARN_31990</name>
</gene>
<dbReference type="AlphaFoldDB" id="D2U3H5"/>
<keyword evidence="1" id="KW-0472">Membrane</keyword>
<keyword evidence="1" id="KW-0812">Transmembrane</keyword>
<proteinExistence type="predicted"/>
<name>D2U3H5_9GAMM</name>
<feature type="transmembrane region" description="Helical" evidence="1">
    <location>
        <begin position="40"/>
        <end position="60"/>
    </location>
</feature>